<dbReference type="Gene3D" id="3.40.50.720">
    <property type="entry name" value="NAD(P)-binding Rossmann-like Domain"/>
    <property type="match status" value="1"/>
</dbReference>
<reference evidence="6" key="1">
    <citation type="submission" date="2022-03" db="EMBL/GenBank/DDBJ databases">
        <authorList>
            <person name="Legras J.-L."/>
            <person name="Devillers H."/>
            <person name="Grondin C."/>
        </authorList>
    </citation>
    <scope>NUCLEOTIDE SEQUENCE</scope>
    <source>
        <strain evidence="6">CLIB 1423</strain>
    </source>
</reference>
<keyword evidence="5" id="KW-0560">Oxidoreductase</keyword>
<sequence length="249" mass="27117">MTKVYFISGANRGIGFNIAKILAQRPDVKVITTARNVEAAKELAELKASTGKVEILQLDVSSEESIDALDAQLKKVAEDGVDVFISNAGISDSYSTVLEAPRKVWTHHYTTNALGPILLFQVLYPYLLKKKTRQISFISTGAASIGAYIPFSSSAYGQSKAALNYSVKEISSELDAEEFTVIALSPGMVTTDMGQDAFKRIADPVVLQSLKDMSITPEVSATSQIEVYDKLTRESNGKFLSFDGTELVW</sequence>
<dbReference type="InterPro" id="IPR002347">
    <property type="entry name" value="SDR_fam"/>
</dbReference>
<name>A0A9P0QU21_9ASCO</name>
<accession>A0A9P0QU21</accession>
<dbReference type="OrthoDB" id="4096546at2759"/>
<dbReference type="GO" id="GO:0016616">
    <property type="term" value="F:oxidoreductase activity, acting on the CH-OH group of donors, NAD or NADP as acceptor"/>
    <property type="evidence" value="ECO:0007669"/>
    <property type="project" value="TreeGrafter"/>
</dbReference>
<dbReference type="PANTHER" id="PTHR45458:SF3">
    <property type="entry name" value="CHAIN DEHYDROGENASE (ATSC), PUTATIVE-RELATED"/>
    <property type="match status" value="1"/>
</dbReference>
<dbReference type="AlphaFoldDB" id="A0A9P0QU21"/>
<comment type="subcellular location">
    <subcellularLocation>
        <location evidence="1">Cytoplasm</location>
    </subcellularLocation>
</comment>
<keyword evidence="7" id="KW-1185">Reference proteome</keyword>
<dbReference type="SUPFAM" id="SSF51735">
    <property type="entry name" value="NAD(P)-binding Rossmann-fold domains"/>
    <property type="match status" value="1"/>
</dbReference>
<evidence type="ECO:0000313" key="7">
    <source>
        <dbReference type="Proteomes" id="UP000837801"/>
    </source>
</evidence>
<evidence type="ECO:0000256" key="1">
    <source>
        <dbReference type="ARBA" id="ARBA00004496"/>
    </source>
</evidence>
<dbReference type="EMBL" id="CAKXYY010000021">
    <property type="protein sequence ID" value="CAH2355049.1"/>
    <property type="molecule type" value="Genomic_DNA"/>
</dbReference>
<keyword evidence="3" id="KW-0963">Cytoplasm</keyword>
<dbReference type="Pfam" id="PF00106">
    <property type="entry name" value="adh_short"/>
    <property type="match status" value="1"/>
</dbReference>
<keyword evidence="4" id="KW-0521">NADP</keyword>
<dbReference type="InterPro" id="IPR036291">
    <property type="entry name" value="NAD(P)-bd_dom_sf"/>
</dbReference>
<evidence type="ECO:0000313" key="6">
    <source>
        <dbReference type="EMBL" id="CAH2355049.1"/>
    </source>
</evidence>
<gene>
    <name evidence="6" type="ORF">CLIB1423_21S00672</name>
</gene>
<protein>
    <submittedName>
        <fullName evidence="6">Uncharacterized oxidoreductase</fullName>
    </submittedName>
</protein>
<dbReference type="GO" id="GO:0005737">
    <property type="term" value="C:cytoplasm"/>
    <property type="evidence" value="ECO:0007669"/>
    <property type="project" value="UniProtKB-SubCell"/>
</dbReference>
<organism evidence="6 7">
    <name type="scientific">[Candida] railenensis</name>
    <dbReference type="NCBI Taxonomy" id="45579"/>
    <lineage>
        <taxon>Eukaryota</taxon>
        <taxon>Fungi</taxon>
        <taxon>Dikarya</taxon>
        <taxon>Ascomycota</taxon>
        <taxon>Saccharomycotina</taxon>
        <taxon>Pichiomycetes</taxon>
        <taxon>Debaryomycetaceae</taxon>
        <taxon>Kurtzmaniella</taxon>
    </lineage>
</organism>
<dbReference type="InterPro" id="IPR052184">
    <property type="entry name" value="SDR_enzymes"/>
</dbReference>
<dbReference type="PANTHER" id="PTHR45458">
    <property type="entry name" value="SHORT-CHAIN DEHYDROGENASE/REDUCTASE SDR"/>
    <property type="match status" value="1"/>
</dbReference>
<evidence type="ECO:0000256" key="3">
    <source>
        <dbReference type="ARBA" id="ARBA00022490"/>
    </source>
</evidence>
<evidence type="ECO:0000256" key="4">
    <source>
        <dbReference type="ARBA" id="ARBA00022857"/>
    </source>
</evidence>
<dbReference type="Proteomes" id="UP000837801">
    <property type="component" value="Unassembled WGS sequence"/>
</dbReference>
<dbReference type="PRINTS" id="PR00081">
    <property type="entry name" value="GDHRDH"/>
</dbReference>
<comment type="similarity">
    <text evidence="2">Belongs to the short-chain dehydrogenases/reductases (SDR) family.</text>
</comment>
<evidence type="ECO:0000256" key="2">
    <source>
        <dbReference type="ARBA" id="ARBA00006484"/>
    </source>
</evidence>
<dbReference type="CDD" id="cd05325">
    <property type="entry name" value="carb_red_sniffer_like_SDR_c"/>
    <property type="match status" value="1"/>
</dbReference>
<dbReference type="FunFam" id="3.40.50.720:FF:000599">
    <property type="entry name" value="Uncharacterized oxidoreductase C663.06c"/>
    <property type="match status" value="1"/>
</dbReference>
<evidence type="ECO:0000256" key="5">
    <source>
        <dbReference type="ARBA" id="ARBA00023002"/>
    </source>
</evidence>
<comment type="caution">
    <text evidence="6">The sequence shown here is derived from an EMBL/GenBank/DDBJ whole genome shotgun (WGS) entry which is preliminary data.</text>
</comment>
<proteinExistence type="inferred from homology"/>